<dbReference type="GO" id="GO:0051056">
    <property type="term" value="P:regulation of small GTPase mediated signal transduction"/>
    <property type="evidence" value="ECO:0007669"/>
    <property type="project" value="TreeGrafter"/>
</dbReference>
<keyword evidence="3" id="KW-1185">Reference proteome</keyword>
<name>A0A4Z2IBG9_9TELE</name>
<dbReference type="GO" id="GO:0005737">
    <property type="term" value="C:cytoplasm"/>
    <property type="evidence" value="ECO:0007669"/>
    <property type="project" value="TreeGrafter"/>
</dbReference>
<dbReference type="PANTHER" id="PTHR14963">
    <property type="entry name" value="RHO GTPASE ACTIVATING PROTEIN 18,19-RELATED"/>
    <property type="match status" value="1"/>
</dbReference>
<dbReference type="OrthoDB" id="10061772at2759"/>
<evidence type="ECO:0000313" key="3">
    <source>
        <dbReference type="Proteomes" id="UP000314294"/>
    </source>
</evidence>
<dbReference type="GO" id="GO:0005096">
    <property type="term" value="F:GTPase activator activity"/>
    <property type="evidence" value="ECO:0007669"/>
    <property type="project" value="UniProtKB-KW"/>
</dbReference>
<comment type="caution">
    <text evidence="2">The sequence shown here is derived from an EMBL/GenBank/DDBJ whole genome shotgun (WGS) entry which is preliminary data.</text>
</comment>
<evidence type="ECO:0000313" key="2">
    <source>
        <dbReference type="EMBL" id="TNN75307.1"/>
    </source>
</evidence>
<gene>
    <name evidence="2" type="primary">arhgap19</name>
    <name evidence="2" type="ORF">EYF80_014544</name>
</gene>
<reference evidence="2 3" key="1">
    <citation type="submission" date="2019-03" db="EMBL/GenBank/DDBJ databases">
        <title>First draft genome of Liparis tanakae, snailfish: a comprehensive survey of snailfish specific genes.</title>
        <authorList>
            <person name="Kim W."/>
            <person name="Song I."/>
            <person name="Jeong J.-H."/>
            <person name="Kim D."/>
            <person name="Kim S."/>
            <person name="Ryu S."/>
            <person name="Song J.Y."/>
            <person name="Lee S.K."/>
        </authorList>
    </citation>
    <scope>NUCLEOTIDE SEQUENCE [LARGE SCALE GENOMIC DNA]</scope>
    <source>
        <tissue evidence="2">Muscle</tissue>
    </source>
</reference>
<protein>
    <submittedName>
        <fullName evidence="2">Rho GTPase-activating protein 19</fullName>
    </submittedName>
</protein>
<sequence>MAAGSDPHNNHKLSRRGTQCRVFISQEKLNTSQPVIFNPDFFVERLRHEHPQAFADLVLSNITRLIDLPGDAFAQLTGESEAKLPSAGGFLRSFNFLKRKDKGVVFGAPLTEEGIAQIYQLIEYLSKSEYLNINRHA</sequence>
<dbReference type="AlphaFoldDB" id="A0A4Z2IBG9"/>
<organism evidence="2 3">
    <name type="scientific">Liparis tanakae</name>
    <name type="common">Tanaka's snailfish</name>
    <dbReference type="NCBI Taxonomy" id="230148"/>
    <lineage>
        <taxon>Eukaryota</taxon>
        <taxon>Metazoa</taxon>
        <taxon>Chordata</taxon>
        <taxon>Craniata</taxon>
        <taxon>Vertebrata</taxon>
        <taxon>Euteleostomi</taxon>
        <taxon>Actinopterygii</taxon>
        <taxon>Neopterygii</taxon>
        <taxon>Teleostei</taxon>
        <taxon>Neoteleostei</taxon>
        <taxon>Acanthomorphata</taxon>
        <taxon>Eupercaria</taxon>
        <taxon>Perciformes</taxon>
        <taxon>Cottioidei</taxon>
        <taxon>Cottales</taxon>
        <taxon>Liparidae</taxon>
        <taxon>Liparis</taxon>
    </lineage>
</organism>
<accession>A0A4Z2IBG9</accession>
<dbReference type="PANTHER" id="PTHR14963:SF7">
    <property type="entry name" value="RHO GTPASE-ACTIVATING PROTEIN 19"/>
    <property type="match status" value="1"/>
</dbReference>
<evidence type="ECO:0000256" key="1">
    <source>
        <dbReference type="ARBA" id="ARBA00022468"/>
    </source>
</evidence>
<keyword evidence="1" id="KW-0343">GTPase activation</keyword>
<dbReference type="Proteomes" id="UP000314294">
    <property type="component" value="Unassembled WGS sequence"/>
</dbReference>
<dbReference type="EMBL" id="SRLO01000105">
    <property type="protein sequence ID" value="TNN75307.1"/>
    <property type="molecule type" value="Genomic_DNA"/>
</dbReference>
<proteinExistence type="predicted"/>